<evidence type="ECO:0000259" key="2">
    <source>
        <dbReference type="Pfam" id="PF04542"/>
    </source>
</evidence>
<dbReference type="InterPro" id="IPR013325">
    <property type="entry name" value="RNA_pol_sigma_r2"/>
</dbReference>
<proteinExistence type="predicted"/>
<dbReference type="SUPFAM" id="SSF88946">
    <property type="entry name" value="Sigma2 domain of RNA polymerase sigma factors"/>
    <property type="match status" value="1"/>
</dbReference>
<dbReference type="RefSeq" id="WP_248728188.1">
    <property type="nucleotide sequence ID" value="NZ_CP096829.1"/>
</dbReference>
<dbReference type="Gene3D" id="1.10.1740.10">
    <property type="match status" value="1"/>
</dbReference>
<dbReference type="Pfam" id="PF04542">
    <property type="entry name" value="Sigma70_r2"/>
    <property type="match status" value="1"/>
</dbReference>
<evidence type="ECO:0000313" key="5">
    <source>
        <dbReference type="Proteomes" id="UP000829998"/>
    </source>
</evidence>
<organism evidence="4 5">
    <name type="scientific">Flavobacterium humidisoli</name>
    <dbReference type="NCBI Taxonomy" id="2937442"/>
    <lineage>
        <taxon>Bacteria</taxon>
        <taxon>Pseudomonadati</taxon>
        <taxon>Bacteroidota</taxon>
        <taxon>Flavobacteriia</taxon>
        <taxon>Flavobacteriales</taxon>
        <taxon>Flavobacteriaceae</taxon>
        <taxon>Flavobacterium</taxon>
    </lineage>
</organism>
<feature type="domain" description="DUF6596" evidence="3">
    <location>
        <begin position="185"/>
        <end position="286"/>
    </location>
</feature>
<sequence length="422" mass="48334">MEHKELIPNLFRTEYQKIVSVLCSLFGIHHIEIAEDIVSDTFLTASETWAIKGIPENPTAWLYTVAKNKSKNYLKRNNVFETKIVSEIKHNTPLNNPEIDIDLSDQNIADSQLAMIFTVCNPCNSEEAQIALALNLLCGFGVSEISDAFLSNKEVIYKRINRAKEKLKEENIKIQHPSNSEIIDRIQTVLKTIYLLYSEGYYSISQNTTLRKDLCTEAMRLTYLLIQNKSTNLPQANALMAVMCFHSSRFDARTGFNGEIILYENQDQSLWNKELIDKGTYFLSQSSTGNTLSKYHLEAGIAYWHTIKTETSEKWENILELYNNLIILEYSPIVALNRTYALAKVKGKAEAIKEAEKLNLTDNHFYYSLLGNLYAETDTKKALEHFEKAKNLAKTTADKNIISKNIEQLNQDLIDYKNKKVK</sequence>
<protein>
    <submittedName>
        <fullName evidence="4">RNA polymerase subunit sigma</fullName>
    </submittedName>
</protein>
<keyword evidence="1" id="KW-0175">Coiled coil</keyword>
<dbReference type="InterPro" id="IPR046531">
    <property type="entry name" value="DUF6596"/>
</dbReference>
<dbReference type="PANTHER" id="PTHR47756">
    <property type="entry name" value="BLL6612 PROTEIN-RELATED"/>
    <property type="match status" value="1"/>
</dbReference>
<dbReference type="PANTHER" id="PTHR47756:SF2">
    <property type="entry name" value="BLL6612 PROTEIN"/>
    <property type="match status" value="1"/>
</dbReference>
<feature type="domain" description="RNA polymerase sigma-70 region 2" evidence="2">
    <location>
        <begin position="10"/>
        <end position="78"/>
    </location>
</feature>
<evidence type="ECO:0000313" key="4">
    <source>
        <dbReference type="EMBL" id="UPZ16010.1"/>
    </source>
</evidence>
<feature type="coiled-coil region" evidence="1">
    <location>
        <begin position="392"/>
        <end position="419"/>
    </location>
</feature>
<accession>A0ABY4LSE8</accession>
<evidence type="ECO:0000259" key="3">
    <source>
        <dbReference type="Pfam" id="PF20239"/>
    </source>
</evidence>
<dbReference type="Pfam" id="PF20239">
    <property type="entry name" value="DUF6596"/>
    <property type="match status" value="1"/>
</dbReference>
<name>A0ABY4LSE8_9FLAO</name>
<dbReference type="EMBL" id="CP096829">
    <property type="protein sequence ID" value="UPZ16010.1"/>
    <property type="molecule type" value="Genomic_DNA"/>
</dbReference>
<dbReference type="InterPro" id="IPR007627">
    <property type="entry name" value="RNA_pol_sigma70_r2"/>
</dbReference>
<evidence type="ECO:0000256" key="1">
    <source>
        <dbReference type="SAM" id="Coils"/>
    </source>
</evidence>
<reference evidence="4 5" key="1">
    <citation type="submission" date="2022-04" db="EMBL/GenBank/DDBJ databases">
        <authorList>
            <person name="Ra J.-S."/>
            <person name="Kim S.-B."/>
        </authorList>
    </citation>
    <scope>NUCLEOTIDE SEQUENCE [LARGE SCALE GENOMIC DNA]</scope>
    <source>
        <strain evidence="4 5">MMS21-Er5</strain>
    </source>
</reference>
<gene>
    <name evidence="4" type="ORF">M0M44_01380</name>
</gene>
<dbReference type="Proteomes" id="UP000829998">
    <property type="component" value="Chromosome"/>
</dbReference>
<keyword evidence="5" id="KW-1185">Reference proteome</keyword>